<reference evidence="1 2" key="1">
    <citation type="journal article" date="2010" name="Stand. Genomic Sci.">
        <title>Complete genome sequence of Haliangium ochraceum type strain (SMP-2).</title>
        <authorList>
            <consortium name="US DOE Joint Genome Institute (JGI-PGF)"/>
            <person name="Ivanova N."/>
            <person name="Daum C."/>
            <person name="Lang E."/>
            <person name="Abt B."/>
            <person name="Kopitz M."/>
            <person name="Saunders E."/>
            <person name="Lapidus A."/>
            <person name="Lucas S."/>
            <person name="Glavina Del Rio T."/>
            <person name="Nolan M."/>
            <person name="Tice H."/>
            <person name="Copeland A."/>
            <person name="Cheng J.F."/>
            <person name="Chen F."/>
            <person name="Bruce D."/>
            <person name="Goodwin L."/>
            <person name="Pitluck S."/>
            <person name="Mavromatis K."/>
            <person name="Pati A."/>
            <person name="Mikhailova N."/>
            <person name="Chen A."/>
            <person name="Palaniappan K."/>
            <person name="Land M."/>
            <person name="Hauser L."/>
            <person name="Chang Y.J."/>
            <person name="Jeffries C.D."/>
            <person name="Detter J.C."/>
            <person name="Brettin T."/>
            <person name="Rohde M."/>
            <person name="Goker M."/>
            <person name="Bristow J."/>
            <person name="Markowitz V."/>
            <person name="Eisen J.A."/>
            <person name="Hugenholtz P."/>
            <person name="Kyrpides N.C."/>
            <person name="Klenk H.P."/>
        </authorList>
    </citation>
    <scope>NUCLEOTIDE SEQUENCE [LARGE SCALE GENOMIC DNA]</scope>
    <source>
        <strain evidence="2">DSM 14365 / CIP 107738 / JCM 11303 / AJ 13395 / SMP-2</strain>
    </source>
</reference>
<dbReference type="OrthoDB" id="8478774at2"/>
<protein>
    <submittedName>
        <fullName evidence="1">Uncharacterized protein</fullName>
    </submittedName>
</protein>
<organism evidence="1 2">
    <name type="scientific">Haliangium ochraceum (strain DSM 14365 / JCM 11303 / SMP-2)</name>
    <dbReference type="NCBI Taxonomy" id="502025"/>
    <lineage>
        <taxon>Bacteria</taxon>
        <taxon>Pseudomonadati</taxon>
        <taxon>Myxococcota</taxon>
        <taxon>Polyangia</taxon>
        <taxon>Haliangiales</taxon>
        <taxon>Kofleriaceae</taxon>
        <taxon>Haliangium</taxon>
    </lineage>
</organism>
<dbReference type="eggNOG" id="ENOG5034AIG">
    <property type="taxonomic scope" value="Bacteria"/>
</dbReference>
<dbReference type="STRING" id="502025.Hoch_4047"/>
<gene>
    <name evidence="1" type="ordered locus">Hoch_4047</name>
</gene>
<dbReference type="Proteomes" id="UP000001880">
    <property type="component" value="Chromosome"/>
</dbReference>
<evidence type="ECO:0000313" key="2">
    <source>
        <dbReference type="Proteomes" id="UP000001880"/>
    </source>
</evidence>
<proteinExistence type="predicted"/>
<dbReference type="HOGENOM" id="CLU_719174_0_0_7"/>
<dbReference type="KEGG" id="hoh:Hoch_4047"/>
<dbReference type="AlphaFoldDB" id="D0LJH2"/>
<evidence type="ECO:0000313" key="1">
    <source>
        <dbReference type="EMBL" id="ACY16546.1"/>
    </source>
</evidence>
<name>D0LJH2_HALO1</name>
<keyword evidence="2" id="KW-1185">Reference proteome</keyword>
<accession>D0LJH2</accession>
<dbReference type="EMBL" id="CP001804">
    <property type="protein sequence ID" value="ACY16546.1"/>
    <property type="molecule type" value="Genomic_DNA"/>
</dbReference>
<sequence length="384" mass="43437">MSTTANVLAIDDQSDETRRLLEVDSDETPEIEVDVVHPQELEPPMLEAAHLIILDYKLGDWWPQGTPMACQPSDGLALMAVISAHLRRTEEPPKRRHPTALTLISGDLSALATSDVVPHPHLIARAFGLDWAFDKTKPQDLAHQVTLLARAVRDLPLDWPDEPQEAENSLRRLLKLDESPSPDLGWSDVMRTTPPLHELSRATDGISVLRWLLHRILPYPTFLWSTHRLATRFRVRHRWVLEQIHTNGPFARLLAPARYEGVLAGFLGERWWGAGVEEIVWDKTDGASLSIDELHAWLEQEIGCKLEAVGILHPVICLDENYLAKPELASMDDCVRLQRDDWPAHADAPWISIDIARERPDIASRVIESDRDKLGEDDDDEDLP</sequence>
<dbReference type="RefSeq" id="WP_012829144.1">
    <property type="nucleotide sequence ID" value="NC_013440.1"/>
</dbReference>